<reference evidence="6 7" key="1">
    <citation type="submission" date="2020-11" db="EMBL/GenBank/DDBJ databases">
        <title>Fusibacter basophilias sp. nov.</title>
        <authorList>
            <person name="Qiu D."/>
        </authorList>
    </citation>
    <scope>NUCLEOTIDE SEQUENCE [LARGE SCALE GENOMIC DNA]</scope>
    <source>
        <strain evidence="6 7">Q10-2</strain>
    </source>
</reference>
<dbReference type="SUPFAM" id="SSF53335">
    <property type="entry name" value="S-adenosyl-L-methionine-dependent methyltransferases"/>
    <property type="match status" value="1"/>
</dbReference>
<dbReference type="Gene3D" id="3.30.750.80">
    <property type="entry name" value="RNA methyltransferase domain (HRMD) like"/>
    <property type="match status" value="1"/>
</dbReference>
<dbReference type="Gene3D" id="3.40.50.150">
    <property type="entry name" value="Vaccinia Virus protein VP39"/>
    <property type="match status" value="1"/>
</dbReference>
<dbReference type="CDD" id="cd02440">
    <property type="entry name" value="AdoMet_MTases"/>
    <property type="match status" value="1"/>
</dbReference>
<dbReference type="RefSeq" id="WP_194701209.1">
    <property type="nucleotide sequence ID" value="NZ_JADKNH010000004.1"/>
</dbReference>
<proteinExistence type="predicted"/>
<dbReference type="SUPFAM" id="SSF88697">
    <property type="entry name" value="PUA domain-like"/>
    <property type="match status" value="1"/>
</dbReference>
<dbReference type="Proteomes" id="UP000614200">
    <property type="component" value="Unassembled WGS sequence"/>
</dbReference>
<dbReference type="GO" id="GO:0008168">
    <property type="term" value="F:methyltransferase activity"/>
    <property type="evidence" value="ECO:0007669"/>
    <property type="project" value="UniProtKB-KW"/>
</dbReference>
<evidence type="ECO:0000259" key="4">
    <source>
        <dbReference type="Pfam" id="PF10672"/>
    </source>
</evidence>
<comment type="caution">
    <text evidence="6">The sequence shown here is derived from an EMBL/GenBank/DDBJ whole genome shotgun (WGS) entry which is preliminary data.</text>
</comment>
<keyword evidence="7" id="KW-1185">Reference proteome</keyword>
<evidence type="ECO:0000256" key="1">
    <source>
        <dbReference type="ARBA" id="ARBA00022603"/>
    </source>
</evidence>
<evidence type="ECO:0000259" key="5">
    <source>
        <dbReference type="Pfam" id="PF17785"/>
    </source>
</evidence>
<keyword evidence="2" id="KW-0808">Transferase</keyword>
<dbReference type="PANTHER" id="PTHR43042:SF3">
    <property type="entry name" value="RIBOSOMAL RNA LARGE SUBUNIT METHYLTRANSFERASE YWBD-RELATED"/>
    <property type="match status" value="1"/>
</dbReference>
<dbReference type="InterPro" id="IPR019614">
    <property type="entry name" value="SAM-dep_methyl-trfase"/>
</dbReference>
<dbReference type="InterPro" id="IPR041532">
    <property type="entry name" value="RlmI-like_PUA"/>
</dbReference>
<accession>A0ABR9ZR97</accession>
<dbReference type="InterPro" id="IPR036974">
    <property type="entry name" value="PUA_sf"/>
</dbReference>
<feature type="domain" description="S-adenosylmethionine-dependent methyltransferase" evidence="4">
    <location>
        <begin position="178"/>
        <end position="350"/>
    </location>
</feature>
<dbReference type="Gene3D" id="2.30.130.10">
    <property type="entry name" value="PUA domain"/>
    <property type="match status" value="1"/>
</dbReference>
<dbReference type="PANTHER" id="PTHR43042">
    <property type="entry name" value="SAM-DEPENDENT METHYLTRANSFERASE"/>
    <property type="match status" value="1"/>
</dbReference>
<name>A0ABR9ZR97_9FIRM</name>
<keyword evidence="3" id="KW-0949">S-adenosyl-L-methionine</keyword>
<evidence type="ECO:0000256" key="2">
    <source>
        <dbReference type="ARBA" id="ARBA00022679"/>
    </source>
</evidence>
<gene>
    <name evidence="6" type="ORF">ISU02_07565</name>
</gene>
<dbReference type="GO" id="GO:0032259">
    <property type="term" value="P:methylation"/>
    <property type="evidence" value="ECO:0007669"/>
    <property type="project" value="UniProtKB-KW"/>
</dbReference>
<organism evidence="6 7">
    <name type="scientific">Fusibacter ferrireducens</name>
    <dbReference type="NCBI Taxonomy" id="2785058"/>
    <lineage>
        <taxon>Bacteria</taxon>
        <taxon>Bacillati</taxon>
        <taxon>Bacillota</taxon>
        <taxon>Clostridia</taxon>
        <taxon>Eubacteriales</taxon>
        <taxon>Eubacteriales Family XII. Incertae Sedis</taxon>
        <taxon>Fusibacter</taxon>
    </lineage>
</organism>
<feature type="domain" description="RlmI-like PUA" evidence="5">
    <location>
        <begin position="8"/>
        <end position="75"/>
    </location>
</feature>
<evidence type="ECO:0000313" key="6">
    <source>
        <dbReference type="EMBL" id="MBF4692972.1"/>
    </source>
</evidence>
<dbReference type="Pfam" id="PF17785">
    <property type="entry name" value="PUA_3"/>
    <property type="match status" value="1"/>
</dbReference>
<dbReference type="InterPro" id="IPR015947">
    <property type="entry name" value="PUA-like_sf"/>
</dbReference>
<dbReference type="CDD" id="cd11572">
    <property type="entry name" value="RlmI_M_like"/>
    <property type="match status" value="1"/>
</dbReference>
<dbReference type="Pfam" id="PF10672">
    <property type="entry name" value="Methyltrans_SAM"/>
    <property type="match status" value="1"/>
</dbReference>
<sequence>MKHKFLELKIHQRHLDKYKNQYPLLFKEAVMGNHVFEDNSIQEGTLLKLTDERGHFIATAYYGIQNKGIGWVLSRIEKEKIDALYFKKKLYSAIEKRIKLYNNPKTSAFRVFNGEGDGIGGLTIDFFDGIYLINWYSQGIFSFKDNIVKSLKEIVEYDAIYEKLRFDHDLIEENDGLIAGKPVTFPIIIKENGERFAVYFNDGAMVGIFLDQREVRRTIRNNYSKGKNILNLFSYTGAFSVFAAKGGARNTTSVDLANRSLERTQENFRLNNINLEDHSIVVEDVFKYFNYCDKKGLKFDMVILDPPSFAKSKNFVFSAEKDYPTLLAETIKITVNNGIIVASNNSSTIDLEKFKQMIGKAFNMGKARFEILEIHQLPKDFRTNHAYPESNYLKVAFIKVIKKSKTVNP</sequence>
<protein>
    <submittedName>
        <fullName evidence="6">Class I SAM-dependent rRNA methyltransferase</fullName>
    </submittedName>
</protein>
<dbReference type="InterPro" id="IPR029063">
    <property type="entry name" value="SAM-dependent_MTases_sf"/>
</dbReference>
<evidence type="ECO:0000313" key="7">
    <source>
        <dbReference type="Proteomes" id="UP000614200"/>
    </source>
</evidence>
<evidence type="ECO:0000256" key="3">
    <source>
        <dbReference type="ARBA" id="ARBA00022691"/>
    </source>
</evidence>
<dbReference type="EMBL" id="JADKNH010000004">
    <property type="protein sequence ID" value="MBF4692972.1"/>
    <property type="molecule type" value="Genomic_DNA"/>
</dbReference>
<keyword evidence="1 6" id="KW-0489">Methyltransferase</keyword>